<dbReference type="RefSeq" id="WP_221860325.1">
    <property type="nucleotide sequence ID" value="NZ_BAAAYV010000006.1"/>
</dbReference>
<dbReference type="CDD" id="cd03801">
    <property type="entry name" value="GT4_PimA-like"/>
    <property type="match status" value="1"/>
</dbReference>
<dbReference type="Proteomes" id="UP001410795">
    <property type="component" value="Unassembled WGS sequence"/>
</dbReference>
<sequence>MTDTPAATTGALAPVTMLWMEPTPVGSAARTHMDGTRVRLDAAGIPVRRLINSEQAGGGLVGKASRLLRLVLRARGAAHDGVLVTRWHPFLAFVAPAWRRRGGRVLLLVQGNDASAYETNPWLHRVPGIRALMTKSLVAGDSVLVVNAGLEDWVREERARAGAADVPLEVMPSGVSDVFFDAAPVERDRPYVLFFGGLAPWQGVDYMLEAQRTVAWPKDIDLLVIGDGARAEAVESAQSDTLHWLGALPPAQLAGYVAGAVVTLCPKANTGSMAKTTTPFKILESVAAGVPVVATDIPAQAAMLQDGYGLLADVDDPEDLAREVARVVAEPALRERLAARAADVSPRFRWTAAGPQLAAAVRALSGQVRAGGRRR</sequence>
<dbReference type="PANTHER" id="PTHR12526">
    <property type="entry name" value="GLYCOSYLTRANSFERASE"/>
    <property type="match status" value="1"/>
</dbReference>
<proteinExistence type="predicted"/>
<dbReference type="Pfam" id="PF13692">
    <property type="entry name" value="Glyco_trans_1_4"/>
    <property type="match status" value="1"/>
</dbReference>
<comment type="caution">
    <text evidence="1">The sequence shown here is derived from an EMBL/GenBank/DDBJ whole genome shotgun (WGS) entry which is preliminary data.</text>
</comment>
<gene>
    <name evidence="1" type="ORF">GCM10022202_14700</name>
</gene>
<dbReference type="Gene3D" id="3.40.50.2000">
    <property type="entry name" value="Glycogen Phosphorylase B"/>
    <property type="match status" value="2"/>
</dbReference>
<dbReference type="SUPFAM" id="SSF53756">
    <property type="entry name" value="UDP-Glycosyltransferase/glycogen phosphorylase"/>
    <property type="match status" value="1"/>
</dbReference>
<dbReference type="EMBL" id="BAAAYV010000006">
    <property type="protein sequence ID" value="GAA3655611.1"/>
    <property type="molecule type" value="Genomic_DNA"/>
</dbReference>
<accession>A0ABP7BBI1</accession>
<name>A0ABP7BBI1_9MICO</name>
<protein>
    <recommendedName>
        <fullName evidence="3">Glycosyltransferase</fullName>
    </recommendedName>
</protein>
<reference evidence="2" key="1">
    <citation type="journal article" date="2019" name="Int. J. Syst. Evol. Microbiol.">
        <title>The Global Catalogue of Microorganisms (GCM) 10K type strain sequencing project: providing services to taxonomists for standard genome sequencing and annotation.</title>
        <authorList>
            <consortium name="The Broad Institute Genomics Platform"/>
            <consortium name="The Broad Institute Genome Sequencing Center for Infectious Disease"/>
            <person name="Wu L."/>
            <person name="Ma J."/>
        </authorList>
    </citation>
    <scope>NUCLEOTIDE SEQUENCE [LARGE SCALE GENOMIC DNA]</scope>
    <source>
        <strain evidence="2">JCM 16546</strain>
    </source>
</reference>
<evidence type="ECO:0008006" key="3">
    <source>
        <dbReference type="Google" id="ProtNLM"/>
    </source>
</evidence>
<keyword evidence="2" id="KW-1185">Reference proteome</keyword>
<evidence type="ECO:0000313" key="1">
    <source>
        <dbReference type="EMBL" id="GAA3655611.1"/>
    </source>
</evidence>
<organism evidence="1 2">
    <name type="scientific">Microbacterium marinilacus</name>
    <dbReference type="NCBI Taxonomy" id="415209"/>
    <lineage>
        <taxon>Bacteria</taxon>
        <taxon>Bacillati</taxon>
        <taxon>Actinomycetota</taxon>
        <taxon>Actinomycetes</taxon>
        <taxon>Micrococcales</taxon>
        <taxon>Microbacteriaceae</taxon>
        <taxon>Microbacterium</taxon>
    </lineage>
</organism>
<evidence type="ECO:0000313" key="2">
    <source>
        <dbReference type="Proteomes" id="UP001410795"/>
    </source>
</evidence>